<organism evidence="1 2">
    <name type="scientific">Viridothelium virens</name>
    <name type="common">Speckled blister lichen</name>
    <name type="synonym">Trypethelium virens</name>
    <dbReference type="NCBI Taxonomy" id="1048519"/>
    <lineage>
        <taxon>Eukaryota</taxon>
        <taxon>Fungi</taxon>
        <taxon>Dikarya</taxon>
        <taxon>Ascomycota</taxon>
        <taxon>Pezizomycotina</taxon>
        <taxon>Dothideomycetes</taxon>
        <taxon>Dothideomycetes incertae sedis</taxon>
        <taxon>Trypetheliales</taxon>
        <taxon>Trypetheliaceae</taxon>
        <taxon>Viridothelium</taxon>
    </lineage>
</organism>
<protein>
    <submittedName>
        <fullName evidence="1">Uncharacterized protein</fullName>
    </submittedName>
</protein>
<dbReference type="EMBL" id="ML991772">
    <property type="protein sequence ID" value="KAF2239554.1"/>
    <property type="molecule type" value="Genomic_DNA"/>
</dbReference>
<reference evidence="1" key="1">
    <citation type="journal article" date="2020" name="Stud. Mycol.">
        <title>101 Dothideomycetes genomes: a test case for predicting lifestyles and emergence of pathogens.</title>
        <authorList>
            <person name="Haridas S."/>
            <person name="Albert R."/>
            <person name="Binder M."/>
            <person name="Bloem J."/>
            <person name="Labutti K."/>
            <person name="Salamov A."/>
            <person name="Andreopoulos B."/>
            <person name="Baker S."/>
            <person name="Barry K."/>
            <person name="Bills G."/>
            <person name="Bluhm B."/>
            <person name="Cannon C."/>
            <person name="Castanera R."/>
            <person name="Culley D."/>
            <person name="Daum C."/>
            <person name="Ezra D."/>
            <person name="Gonzalez J."/>
            <person name="Henrissat B."/>
            <person name="Kuo A."/>
            <person name="Liang C."/>
            <person name="Lipzen A."/>
            <person name="Lutzoni F."/>
            <person name="Magnuson J."/>
            <person name="Mondo S."/>
            <person name="Nolan M."/>
            <person name="Ohm R."/>
            <person name="Pangilinan J."/>
            <person name="Park H.-J."/>
            <person name="Ramirez L."/>
            <person name="Alfaro M."/>
            <person name="Sun H."/>
            <person name="Tritt A."/>
            <person name="Yoshinaga Y."/>
            <person name="Zwiers L.-H."/>
            <person name="Turgeon B."/>
            <person name="Goodwin S."/>
            <person name="Spatafora J."/>
            <person name="Crous P."/>
            <person name="Grigoriev I."/>
        </authorList>
    </citation>
    <scope>NUCLEOTIDE SEQUENCE</scope>
    <source>
        <strain evidence="1">Tuck. ex Michener</strain>
    </source>
</reference>
<evidence type="ECO:0000313" key="1">
    <source>
        <dbReference type="EMBL" id="KAF2239554.1"/>
    </source>
</evidence>
<proteinExistence type="predicted"/>
<accession>A0A6A6HN52</accession>
<keyword evidence="2" id="KW-1185">Reference proteome</keyword>
<dbReference type="AlphaFoldDB" id="A0A6A6HN52"/>
<gene>
    <name evidence="1" type="ORF">EV356DRAFT_103433</name>
</gene>
<dbReference type="Proteomes" id="UP000800092">
    <property type="component" value="Unassembled WGS sequence"/>
</dbReference>
<evidence type="ECO:0000313" key="2">
    <source>
        <dbReference type="Proteomes" id="UP000800092"/>
    </source>
</evidence>
<sequence length="161" mass="17914">MYHDLYILSFFHVYVIPTSRQQAIHNPTPHSRIPGRGEIPAYPGRGTRYFHQLSKFYPSNNMLSSEIPIYKQVTMKRLGSPGDSSSCASPAIDASQSGTWAIDRQRAAGGATLFHTYDVFSAARNAIITSLLPRHNSYDVPSSQFTDDEFDCLLIGINGMI</sequence>
<name>A0A6A6HN52_VIRVR</name>